<organism evidence="3 4">
    <name type="scientific">Gilliamella intestini</name>
    <dbReference type="NCBI Taxonomy" id="1798183"/>
    <lineage>
        <taxon>Bacteria</taxon>
        <taxon>Pseudomonadati</taxon>
        <taxon>Pseudomonadota</taxon>
        <taxon>Gammaproteobacteria</taxon>
        <taxon>Orbales</taxon>
        <taxon>Orbaceae</taxon>
        <taxon>Gilliamella</taxon>
    </lineage>
</organism>
<evidence type="ECO:0000313" key="3">
    <source>
        <dbReference type="EMBL" id="SCC24798.1"/>
    </source>
</evidence>
<gene>
    <name evidence="3" type="ORF">GA0061080_105514</name>
</gene>
<reference evidence="4" key="1">
    <citation type="submission" date="2016-08" db="EMBL/GenBank/DDBJ databases">
        <authorList>
            <person name="Varghese N."/>
            <person name="Submissions Spin"/>
        </authorList>
    </citation>
    <scope>NUCLEOTIDE SEQUENCE [LARGE SCALE GENOMIC DNA]</scope>
    <source>
        <strain evidence="4">R-53144</strain>
    </source>
</reference>
<dbReference type="OrthoDB" id="6649590at2"/>
<evidence type="ECO:0000256" key="1">
    <source>
        <dbReference type="SAM" id="MobiDB-lite"/>
    </source>
</evidence>
<dbReference type="EMBL" id="FMBA01000055">
    <property type="protein sequence ID" value="SCC24798.1"/>
    <property type="molecule type" value="Genomic_DNA"/>
</dbReference>
<dbReference type="AlphaFoldDB" id="A0A1C4D0P7"/>
<accession>A0A1C4D0P7</accession>
<dbReference type="Pfam" id="PF01402">
    <property type="entry name" value="RHH_1"/>
    <property type="match status" value="1"/>
</dbReference>
<keyword evidence="4" id="KW-1185">Reference proteome</keyword>
<feature type="domain" description="Ribbon-helix-helix protein CopG" evidence="2">
    <location>
        <begin position="24"/>
        <end position="57"/>
    </location>
</feature>
<feature type="region of interest" description="Disordered" evidence="1">
    <location>
        <begin position="1"/>
        <end position="21"/>
    </location>
</feature>
<proteinExistence type="predicted"/>
<dbReference type="Proteomes" id="UP000199698">
    <property type="component" value="Unassembled WGS sequence"/>
</dbReference>
<feature type="compositionally biased region" description="Basic and acidic residues" evidence="1">
    <location>
        <begin position="7"/>
        <end position="17"/>
    </location>
</feature>
<evidence type="ECO:0000259" key="2">
    <source>
        <dbReference type="Pfam" id="PF01402"/>
    </source>
</evidence>
<sequence length="59" mass="6578">MALSRAEIQKRSDDKRGVKPKSYKLPLETIDTIIALSNGTGKSQSKIIEEAIKLYKDSL</sequence>
<evidence type="ECO:0000313" key="4">
    <source>
        <dbReference type="Proteomes" id="UP000199698"/>
    </source>
</evidence>
<protein>
    <submittedName>
        <fullName evidence="3">Ribbon-helix-helix protein, copG family</fullName>
    </submittedName>
</protein>
<dbReference type="RefSeq" id="WP_091125311.1">
    <property type="nucleotide sequence ID" value="NZ_FMBA01000055.1"/>
</dbReference>
<dbReference type="GO" id="GO:0006355">
    <property type="term" value="P:regulation of DNA-templated transcription"/>
    <property type="evidence" value="ECO:0007669"/>
    <property type="project" value="InterPro"/>
</dbReference>
<dbReference type="InterPro" id="IPR002145">
    <property type="entry name" value="CopG"/>
</dbReference>
<name>A0A1C4D0P7_9GAMM</name>